<dbReference type="InterPro" id="IPR041569">
    <property type="entry name" value="AAA_lid_3"/>
</dbReference>
<dbReference type="InterPro" id="IPR027417">
    <property type="entry name" value="P-loop_NTPase"/>
</dbReference>
<comment type="subcellular location">
    <subcellularLocation>
        <location evidence="15">Cell membrane</location>
        <topology evidence="15">Multi-pass membrane protein</topology>
        <orientation evidence="15">Cytoplasmic side</orientation>
    </subcellularLocation>
    <subcellularLocation>
        <location evidence="1">Membrane</location>
    </subcellularLocation>
</comment>
<dbReference type="InterPro" id="IPR005936">
    <property type="entry name" value="FtsH"/>
</dbReference>
<evidence type="ECO:0000313" key="19">
    <source>
        <dbReference type="EMBL" id="QJW93726.1"/>
    </source>
</evidence>
<dbReference type="GO" id="GO:0005886">
    <property type="term" value="C:plasma membrane"/>
    <property type="evidence" value="ECO:0007669"/>
    <property type="project" value="UniProtKB-SubCell"/>
</dbReference>
<evidence type="ECO:0000256" key="12">
    <source>
        <dbReference type="ARBA" id="ARBA00023049"/>
    </source>
</evidence>
<organism evidence="19 20">
    <name type="scientific">Frigoriglobus tundricola</name>
    <dbReference type="NCBI Taxonomy" id="2774151"/>
    <lineage>
        <taxon>Bacteria</taxon>
        <taxon>Pseudomonadati</taxon>
        <taxon>Planctomycetota</taxon>
        <taxon>Planctomycetia</taxon>
        <taxon>Gemmatales</taxon>
        <taxon>Gemmataceae</taxon>
        <taxon>Frigoriglobus</taxon>
    </lineage>
</organism>
<feature type="region of interest" description="Disordered" evidence="17">
    <location>
        <begin position="648"/>
        <end position="684"/>
    </location>
</feature>
<dbReference type="GO" id="GO:0004176">
    <property type="term" value="F:ATP-dependent peptidase activity"/>
    <property type="evidence" value="ECO:0007669"/>
    <property type="project" value="InterPro"/>
</dbReference>
<dbReference type="SUPFAM" id="SSF52540">
    <property type="entry name" value="P-loop containing nucleoside triphosphate hydrolases"/>
    <property type="match status" value="1"/>
</dbReference>
<dbReference type="Proteomes" id="UP000503447">
    <property type="component" value="Chromosome"/>
</dbReference>
<dbReference type="InterPro" id="IPR037219">
    <property type="entry name" value="Peptidase_M41-like"/>
</dbReference>
<dbReference type="FunFam" id="3.40.50.300:FF:000001">
    <property type="entry name" value="ATP-dependent zinc metalloprotease FtsH"/>
    <property type="match status" value="1"/>
</dbReference>
<evidence type="ECO:0000256" key="10">
    <source>
        <dbReference type="ARBA" id="ARBA00022840"/>
    </source>
</evidence>
<comment type="similarity">
    <text evidence="16">Belongs to the AAA ATPase family.</text>
</comment>
<feature type="binding site" evidence="15">
    <location>
        <position position="540"/>
    </location>
    <ligand>
        <name>Zn(2+)</name>
        <dbReference type="ChEBI" id="CHEBI:29105"/>
        <note>catalytic</note>
    </ligand>
</feature>
<dbReference type="InterPro" id="IPR003593">
    <property type="entry name" value="AAA+_ATPase"/>
</dbReference>
<feature type="binding site" evidence="15">
    <location>
        <begin position="243"/>
        <end position="250"/>
    </location>
    <ligand>
        <name>ATP</name>
        <dbReference type="ChEBI" id="CHEBI:30616"/>
    </ligand>
</feature>
<dbReference type="Gene3D" id="3.40.50.300">
    <property type="entry name" value="P-loop containing nucleotide triphosphate hydrolases"/>
    <property type="match status" value="1"/>
</dbReference>
<feature type="active site" evidence="15">
    <location>
        <position position="465"/>
    </location>
</feature>
<comment type="function">
    <text evidence="15">Acts as a processive, ATP-dependent zinc metallopeptidase for both cytoplasmic and membrane proteins. Plays a role in the quality control of integral membrane proteins.</text>
</comment>
<sequence>MSQQDGPPTNPQLTPKRGSPLLPGGWIALVVLGVVLFAFLAFGTRSKEIDYSRFHELMEAGELKSVTLFGTDRARGEVRDPNSELAKKFELGKNGQFAVLLPPSNDRGPLIAEIEKEDQKYRDKVKAKGEEVPARVKINREEEPAPWIGSVLLQLLVVFGVVTLFVVFVLPKLRDPMGGGFINNYIRSPAKRYEKGKGRITFEDVAGMENAKRELNEMVDYLKDPAKFTRVGATVPKGVLLVGPPGTGKTLLAKAVAGEANVPFFAISGSEFIQMFVGVGASRVRDMFRTAKEHSPCVIFIDEIDAVGRMRGAGYGGGSDEREQTLNQILSEMDGFQPTETVIVMAATNRPDVLDAALLRPGRFDRHITVDRPTWKGRLEILKVHTRNKPLSDQVDLERVARNMVGMSGAELKNLCNEAALLAVRSGRNKVEQIDFDRAADRVRLGAMREEPFNDQEKRRTAYHEAGHALCAFLMPSANSLDRVSIIPRGRAGGVTLFQQDEERVDHAQSELLAMLVMSMGGRAADKLVLGEPLSGAVGDLKQATRIARIMVTQFGMSDRIGPVYHQQGEEHVFLGKEIVESRAYSEGTARLIDEEIQRILVDAEARATELVRTHRDKLDALAEALLLHEEIDRDEVAKVMAGVPVAELRPEPPKAPTPAPAPAAPEPIPEPAPPKPGLAFGGA</sequence>
<dbReference type="InterPro" id="IPR000642">
    <property type="entry name" value="Peptidase_M41"/>
</dbReference>
<dbReference type="Gene3D" id="1.10.8.60">
    <property type="match status" value="1"/>
</dbReference>
<dbReference type="FunFam" id="1.20.58.760:FF:000001">
    <property type="entry name" value="ATP-dependent zinc metalloprotease FtsH"/>
    <property type="match status" value="1"/>
</dbReference>
<dbReference type="EC" id="3.4.24.-" evidence="15"/>
<keyword evidence="19" id="KW-0132">Cell division</keyword>
<evidence type="ECO:0000256" key="6">
    <source>
        <dbReference type="ARBA" id="ARBA00022723"/>
    </source>
</evidence>
<evidence type="ECO:0000256" key="11">
    <source>
        <dbReference type="ARBA" id="ARBA00022989"/>
    </source>
</evidence>
<feature type="transmembrane region" description="Helical" evidence="15">
    <location>
        <begin position="147"/>
        <end position="170"/>
    </location>
</feature>
<comment type="cofactor">
    <cofactor evidence="15">
        <name>Zn(2+)</name>
        <dbReference type="ChEBI" id="CHEBI:29105"/>
    </cofactor>
    <text evidence="15">Binds 1 zinc ion per subunit.</text>
</comment>
<evidence type="ECO:0000256" key="4">
    <source>
        <dbReference type="ARBA" id="ARBA00022670"/>
    </source>
</evidence>
<dbReference type="NCBIfam" id="TIGR01241">
    <property type="entry name" value="FtsH_fam"/>
    <property type="match status" value="1"/>
</dbReference>
<evidence type="ECO:0000256" key="13">
    <source>
        <dbReference type="ARBA" id="ARBA00023136"/>
    </source>
</evidence>
<dbReference type="Pfam" id="PF17862">
    <property type="entry name" value="AAA_lid_3"/>
    <property type="match status" value="1"/>
</dbReference>
<feature type="transmembrane region" description="Helical" evidence="15">
    <location>
        <begin position="20"/>
        <end position="43"/>
    </location>
</feature>
<name>A0A6M5YKB5_9BACT</name>
<keyword evidence="8 15" id="KW-0378">Hydrolase</keyword>
<dbReference type="PANTHER" id="PTHR23076:SF97">
    <property type="entry name" value="ATP-DEPENDENT ZINC METALLOPROTEASE YME1L1"/>
    <property type="match status" value="1"/>
</dbReference>
<evidence type="ECO:0000256" key="16">
    <source>
        <dbReference type="RuleBase" id="RU003651"/>
    </source>
</evidence>
<comment type="subunit">
    <text evidence="15">Homohexamer.</text>
</comment>
<evidence type="ECO:0000256" key="14">
    <source>
        <dbReference type="ARBA" id="ARBA00061570"/>
    </source>
</evidence>
<keyword evidence="12 15" id="KW-0482">Metalloprotease</keyword>
<feature type="compositionally biased region" description="Pro residues" evidence="17">
    <location>
        <begin position="654"/>
        <end position="677"/>
    </location>
</feature>
<dbReference type="EMBL" id="CP053452">
    <property type="protein sequence ID" value="QJW93726.1"/>
    <property type="molecule type" value="Genomic_DNA"/>
</dbReference>
<keyword evidence="9 15" id="KW-0862">Zinc</keyword>
<dbReference type="Pfam" id="PF06480">
    <property type="entry name" value="FtsH_ext"/>
    <property type="match status" value="1"/>
</dbReference>
<dbReference type="GO" id="GO:0016887">
    <property type="term" value="F:ATP hydrolysis activity"/>
    <property type="evidence" value="ECO:0007669"/>
    <property type="project" value="UniProtKB-UniRule"/>
</dbReference>
<comment type="similarity">
    <text evidence="2 15">In the C-terminal section; belongs to the peptidase M41 family.</text>
</comment>
<dbReference type="GO" id="GO:0005524">
    <property type="term" value="F:ATP binding"/>
    <property type="evidence" value="ECO:0007669"/>
    <property type="project" value="UniProtKB-UniRule"/>
</dbReference>
<evidence type="ECO:0000259" key="18">
    <source>
        <dbReference type="SMART" id="SM00382"/>
    </source>
</evidence>
<dbReference type="InterPro" id="IPR003959">
    <property type="entry name" value="ATPase_AAA_core"/>
</dbReference>
<dbReference type="GO" id="GO:0030163">
    <property type="term" value="P:protein catabolic process"/>
    <property type="evidence" value="ECO:0007669"/>
    <property type="project" value="UniProtKB-UniRule"/>
</dbReference>
<accession>A0A6M5YKB5</accession>
<evidence type="ECO:0000256" key="1">
    <source>
        <dbReference type="ARBA" id="ARBA00004370"/>
    </source>
</evidence>
<dbReference type="PROSITE" id="PS00674">
    <property type="entry name" value="AAA"/>
    <property type="match status" value="1"/>
</dbReference>
<evidence type="ECO:0000256" key="17">
    <source>
        <dbReference type="SAM" id="MobiDB-lite"/>
    </source>
</evidence>
<keyword evidence="7 15" id="KW-0547">Nucleotide-binding</keyword>
<dbReference type="AlphaFoldDB" id="A0A6M5YKB5"/>
<dbReference type="Pfam" id="PF00004">
    <property type="entry name" value="AAA"/>
    <property type="match status" value="1"/>
</dbReference>
<evidence type="ECO:0000313" key="20">
    <source>
        <dbReference type="Proteomes" id="UP000503447"/>
    </source>
</evidence>
<dbReference type="SMART" id="SM00382">
    <property type="entry name" value="AAA"/>
    <property type="match status" value="1"/>
</dbReference>
<feature type="binding site" evidence="15">
    <location>
        <position position="464"/>
    </location>
    <ligand>
        <name>Zn(2+)</name>
        <dbReference type="ChEBI" id="CHEBI:29105"/>
        <note>catalytic</note>
    </ligand>
</feature>
<proteinExistence type="inferred from homology"/>
<evidence type="ECO:0000256" key="15">
    <source>
        <dbReference type="HAMAP-Rule" id="MF_01458"/>
    </source>
</evidence>
<gene>
    <name evidence="15" type="primary">ftsH</name>
    <name evidence="19" type="ORF">FTUN_1237</name>
</gene>
<evidence type="ECO:0000256" key="8">
    <source>
        <dbReference type="ARBA" id="ARBA00022801"/>
    </source>
</evidence>
<keyword evidence="3 15" id="KW-1003">Cell membrane</keyword>
<keyword evidence="13 15" id="KW-0472">Membrane</keyword>
<dbReference type="InterPro" id="IPR003960">
    <property type="entry name" value="ATPase_AAA_CS"/>
</dbReference>
<keyword evidence="11 15" id="KW-1133">Transmembrane helix</keyword>
<dbReference type="FunFam" id="1.10.8.60:FF:000001">
    <property type="entry name" value="ATP-dependent zinc metalloprotease FtsH"/>
    <property type="match status" value="1"/>
</dbReference>
<keyword evidence="6 15" id="KW-0479">Metal-binding</keyword>
<dbReference type="KEGG" id="ftj:FTUN_1237"/>
<keyword evidence="10 15" id="KW-0067">ATP-binding</keyword>
<dbReference type="Pfam" id="PF01434">
    <property type="entry name" value="Peptidase_M41"/>
    <property type="match status" value="1"/>
</dbReference>
<dbReference type="PANTHER" id="PTHR23076">
    <property type="entry name" value="METALLOPROTEASE M41 FTSH"/>
    <property type="match status" value="1"/>
</dbReference>
<keyword evidence="5 15" id="KW-0812">Transmembrane</keyword>
<keyword evidence="20" id="KW-1185">Reference proteome</keyword>
<evidence type="ECO:0000256" key="7">
    <source>
        <dbReference type="ARBA" id="ARBA00022741"/>
    </source>
</evidence>
<dbReference type="GO" id="GO:0006508">
    <property type="term" value="P:proteolysis"/>
    <property type="evidence" value="ECO:0007669"/>
    <property type="project" value="UniProtKB-KW"/>
</dbReference>
<comment type="similarity">
    <text evidence="14 15">In the central section; belongs to the AAA ATPase family.</text>
</comment>
<reference evidence="20" key="1">
    <citation type="submission" date="2020-05" db="EMBL/GenBank/DDBJ databases">
        <title>Frigoriglobus tundricola gen. nov., sp. nov., a psychrotolerant cellulolytic planctomycete of the family Gemmataceae with two divergent copies of 16S rRNA gene.</title>
        <authorList>
            <person name="Kulichevskaya I.S."/>
            <person name="Ivanova A.A."/>
            <person name="Naumoff D.G."/>
            <person name="Beletsky A.V."/>
            <person name="Rijpstra W.I.C."/>
            <person name="Sinninghe Damste J.S."/>
            <person name="Mardanov A.V."/>
            <person name="Ravin N.V."/>
            <person name="Dedysh S.N."/>
        </authorList>
    </citation>
    <scope>NUCLEOTIDE SEQUENCE [LARGE SCALE GENOMIC DNA]</scope>
    <source>
        <strain evidence="20">PL17</strain>
    </source>
</reference>
<evidence type="ECO:0000256" key="3">
    <source>
        <dbReference type="ARBA" id="ARBA00022475"/>
    </source>
</evidence>
<dbReference type="CDD" id="cd19501">
    <property type="entry name" value="RecA-like_FtsH"/>
    <property type="match status" value="1"/>
</dbReference>
<dbReference type="Gene3D" id="1.20.58.760">
    <property type="entry name" value="Peptidase M41"/>
    <property type="match status" value="1"/>
</dbReference>
<dbReference type="RefSeq" id="WP_171469875.1">
    <property type="nucleotide sequence ID" value="NZ_CP053452.2"/>
</dbReference>
<keyword evidence="19" id="KW-0131">Cell cycle</keyword>
<dbReference type="GO" id="GO:0051301">
    <property type="term" value="P:cell division"/>
    <property type="evidence" value="ECO:0007669"/>
    <property type="project" value="UniProtKB-KW"/>
</dbReference>
<feature type="binding site" evidence="15">
    <location>
        <position position="468"/>
    </location>
    <ligand>
        <name>Zn(2+)</name>
        <dbReference type="ChEBI" id="CHEBI:29105"/>
        <note>catalytic</note>
    </ligand>
</feature>
<dbReference type="InterPro" id="IPR011546">
    <property type="entry name" value="Pept_M41_FtsH_extracell"/>
</dbReference>
<protein>
    <recommendedName>
        <fullName evidence="15">ATP-dependent zinc metalloprotease FtsH</fullName>
        <ecNumber evidence="15">3.4.24.-</ecNumber>
    </recommendedName>
</protein>
<dbReference type="SUPFAM" id="SSF140990">
    <property type="entry name" value="FtsH protease domain-like"/>
    <property type="match status" value="1"/>
</dbReference>
<dbReference type="HAMAP" id="MF_01458">
    <property type="entry name" value="FtsH"/>
    <property type="match status" value="1"/>
</dbReference>
<dbReference type="GO" id="GO:0004222">
    <property type="term" value="F:metalloendopeptidase activity"/>
    <property type="evidence" value="ECO:0007669"/>
    <property type="project" value="InterPro"/>
</dbReference>
<feature type="domain" description="AAA+ ATPase" evidence="18">
    <location>
        <begin position="235"/>
        <end position="374"/>
    </location>
</feature>
<keyword evidence="4 15" id="KW-0645">Protease</keyword>
<evidence type="ECO:0000256" key="9">
    <source>
        <dbReference type="ARBA" id="ARBA00022833"/>
    </source>
</evidence>
<dbReference type="GO" id="GO:0008270">
    <property type="term" value="F:zinc ion binding"/>
    <property type="evidence" value="ECO:0007669"/>
    <property type="project" value="UniProtKB-UniRule"/>
</dbReference>
<evidence type="ECO:0000256" key="2">
    <source>
        <dbReference type="ARBA" id="ARBA00010044"/>
    </source>
</evidence>
<evidence type="ECO:0000256" key="5">
    <source>
        <dbReference type="ARBA" id="ARBA00022692"/>
    </source>
</evidence>